<evidence type="ECO:0000313" key="2">
    <source>
        <dbReference type="EMBL" id="KAE8373719.1"/>
    </source>
</evidence>
<protein>
    <recommendedName>
        <fullName evidence="4">Peptidase M10 metallopeptidase domain-containing protein</fullName>
    </recommendedName>
</protein>
<evidence type="ECO:0000313" key="3">
    <source>
        <dbReference type="Proteomes" id="UP000326198"/>
    </source>
</evidence>
<dbReference type="Proteomes" id="UP000326198">
    <property type="component" value="Unassembled WGS sequence"/>
</dbReference>
<dbReference type="InterPro" id="IPR024079">
    <property type="entry name" value="MetalloPept_cat_dom_sf"/>
</dbReference>
<gene>
    <name evidence="2" type="ORF">BDV26DRAFT_271513</name>
</gene>
<keyword evidence="1" id="KW-0732">Signal</keyword>
<dbReference type="GO" id="GO:0008237">
    <property type="term" value="F:metallopeptidase activity"/>
    <property type="evidence" value="ECO:0007669"/>
    <property type="project" value="InterPro"/>
</dbReference>
<dbReference type="EMBL" id="ML736306">
    <property type="protein sequence ID" value="KAE8373719.1"/>
    <property type="molecule type" value="Genomic_DNA"/>
</dbReference>
<feature type="chain" id="PRO_5024864481" description="Peptidase M10 metallopeptidase domain-containing protein" evidence="1">
    <location>
        <begin position="22"/>
        <end position="139"/>
    </location>
</feature>
<keyword evidence="3" id="KW-1185">Reference proteome</keyword>
<feature type="signal peptide" evidence="1">
    <location>
        <begin position="1"/>
        <end position="21"/>
    </location>
</feature>
<dbReference type="SUPFAM" id="SSF55486">
    <property type="entry name" value="Metalloproteases ('zincins'), catalytic domain"/>
    <property type="match status" value="1"/>
</dbReference>
<evidence type="ECO:0000256" key="1">
    <source>
        <dbReference type="SAM" id="SignalP"/>
    </source>
</evidence>
<reference evidence="2 3" key="1">
    <citation type="submission" date="2019-04" db="EMBL/GenBank/DDBJ databases">
        <title>Friends and foes A comparative genomics studyof 23 Aspergillus species from section Flavi.</title>
        <authorList>
            <consortium name="DOE Joint Genome Institute"/>
            <person name="Kjaerbolling I."/>
            <person name="Vesth T."/>
            <person name="Frisvad J.C."/>
            <person name="Nybo J.L."/>
            <person name="Theobald S."/>
            <person name="Kildgaard S."/>
            <person name="Isbrandt T."/>
            <person name="Kuo A."/>
            <person name="Sato A."/>
            <person name="Lyhne E.K."/>
            <person name="Kogle M.E."/>
            <person name="Wiebenga A."/>
            <person name="Kun R.S."/>
            <person name="Lubbers R.J."/>
            <person name="Makela M.R."/>
            <person name="Barry K."/>
            <person name="Chovatia M."/>
            <person name="Clum A."/>
            <person name="Daum C."/>
            <person name="Haridas S."/>
            <person name="He G."/>
            <person name="LaButti K."/>
            <person name="Lipzen A."/>
            <person name="Mondo S."/>
            <person name="Riley R."/>
            <person name="Salamov A."/>
            <person name="Simmons B.A."/>
            <person name="Magnuson J.K."/>
            <person name="Henrissat B."/>
            <person name="Mortensen U.H."/>
            <person name="Larsen T.O."/>
            <person name="Devries R.P."/>
            <person name="Grigoriev I.V."/>
            <person name="Machida M."/>
            <person name="Baker S.E."/>
            <person name="Andersen M.R."/>
        </authorList>
    </citation>
    <scope>NUCLEOTIDE SEQUENCE [LARGE SCALE GENOMIC DNA]</scope>
    <source>
        <strain evidence="2 3">IBT 29228</strain>
    </source>
</reference>
<organism evidence="2 3">
    <name type="scientific">Aspergillus bertholletiae</name>
    <dbReference type="NCBI Taxonomy" id="1226010"/>
    <lineage>
        <taxon>Eukaryota</taxon>
        <taxon>Fungi</taxon>
        <taxon>Dikarya</taxon>
        <taxon>Ascomycota</taxon>
        <taxon>Pezizomycotina</taxon>
        <taxon>Eurotiomycetes</taxon>
        <taxon>Eurotiomycetidae</taxon>
        <taxon>Eurotiales</taxon>
        <taxon>Aspergillaceae</taxon>
        <taxon>Aspergillus</taxon>
        <taxon>Aspergillus subgen. Circumdati</taxon>
    </lineage>
</organism>
<name>A0A5N7AXG8_9EURO</name>
<evidence type="ECO:0008006" key="4">
    <source>
        <dbReference type="Google" id="ProtNLM"/>
    </source>
</evidence>
<dbReference type="Gene3D" id="3.40.390.10">
    <property type="entry name" value="Collagenase (Catalytic Domain)"/>
    <property type="match status" value="1"/>
</dbReference>
<sequence length="139" mass="16189">MATHMWNLANINITFQFVALAADADFVILHGPSSPEYESFYTEAFFPSNTSQLVHVYSLSFESQNIYEMWKLFLHELGHILGLRHEFNAQLIGEDNRNSVMSYNSNNLPILQISYIRMQGRREDRQALYRRLLPSNLMA</sequence>
<dbReference type="OrthoDB" id="406838at2759"/>
<dbReference type="AlphaFoldDB" id="A0A5N7AXG8"/>
<proteinExistence type="predicted"/>
<accession>A0A5N7AXG8</accession>